<sequence>MTVLWSYLGGEASQVLMLLISFANTDSTGYIIKNKCIFRNESAKEDSGPMDRKKSPQCCEFKNHPRTPKPFYGRIEKGLMLLTKDKMYCADQKLPVSFICTKVEELENQKRRDKKKEENKEDEEDISKLDYELSSYCDLLIRAAKPIRGQKQLLKRLYSDVDEVLEKCTVNELRRAVYEPCFIISVEGKKLAAHFIPKIGVDKFWMLIKKVITAERTSKTHCASYGEVLLLAWKNAVKDGAHRLQHQLERIFMDVVYYALQHLRCNKKFMAMLEPFGKARNKQVDAMIYRTFEPNLWRSLKAANETVRYNACCLFLPFYPFVSDDDIENAENVNMQQSVIIDLLKDDSYGIRSEACRRTLFILSTYFDTFPLDFIKQCLTQIVDVLSVDSIVNVRIAVYEGMRYLLRCGSALNACERALKCLFDNRGINDRCDHVRLAAFQLLNGLMGHRFIKLSEVVKMDCILKVFALEKSLAVRKEIAKLLLPSYIKPGLSPDEVIRRIIVMGRESEVAALSFHQIIISESLIKVESAVQHAKSLVLAVYKALRSLEGMDGCETDETISMCPEMTICETFAEPNERNEKFEVWNSSHLLLNCLVTMWLPLHIILDNEKYAKENENLRRLLTKLFRFAFLRFRNTSILEAVMHLGKTLDNWKEGRILVFQELLQNCNLDDQKATIYLEAAARWDFLALLKFIDDSFDVVKREVHGDSPPKKREKKMKLSDDLFGRSLLYLDRIVKHPEMRHRLEQNYAVYVCKYYKALTSLRRLIMAKILQKTFQFSTFTLTFENIIHGIRMQYILAIMILSSNRKDYEKEELLKNIQDDVKWMKESIIPRFVMDFPDDQFDMLINICETYICLWTQQLKTYDAPLAFKVELCDIHWIEMIKMSHCPVRLLLIAIEMFRNLIVAAAVNDELKEIPVMSLPISILKYITSFSMSKRINFEYKKAAESWLSIYNILNNCRFLTSEVIGEQAKIVADLILREILEINKSKEIIKSESYLEVNEVIDFWVNKILLKHYCLRSSVLFYLKDQIESRTFFKDVQEDELFSYGAMIEFLFLLRNSAKKIWSTSINNNKRTCTDLYETCVHMLRKQLRELTYKYEGNDMFLHMNGICEKL</sequence>
<dbReference type="InterPro" id="IPR024741">
    <property type="entry name" value="Condensin2_G2"/>
</dbReference>
<dbReference type="Gene3D" id="1.25.10.10">
    <property type="entry name" value="Leucine-rich Repeat Variant"/>
    <property type="match status" value="1"/>
</dbReference>
<dbReference type="Proteomes" id="UP000887581">
    <property type="component" value="Unplaced"/>
</dbReference>
<dbReference type="GO" id="GO:0000070">
    <property type="term" value="P:mitotic sister chromatid segregation"/>
    <property type="evidence" value="ECO:0007669"/>
    <property type="project" value="TreeGrafter"/>
</dbReference>
<dbReference type="AlphaFoldDB" id="A0A915PHR5"/>
<dbReference type="SUPFAM" id="SSF48371">
    <property type="entry name" value="ARM repeat"/>
    <property type="match status" value="1"/>
</dbReference>
<keyword evidence="1" id="KW-0175">Coiled coil</keyword>
<accession>A0A915PHR5</accession>
<evidence type="ECO:0000313" key="2">
    <source>
        <dbReference type="Proteomes" id="UP000887581"/>
    </source>
</evidence>
<keyword evidence="2" id="KW-1185">Reference proteome</keyword>
<evidence type="ECO:0000256" key="1">
    <source>
        <dbReference type="SAM" id="Coils"/>
    </source>
</evidence>
<reference evidence="3" key="1">
    <citation type="submission" date="2022-11" db="UniProtKB">
        <authorList>
            <consortium name="WormBaseParasite"/>
        </authorList>
    </citation>
    <scope>IDENTIFICATION</scope>
</reference>
<organism evidence="2 3">
    <name type="scientific">Setaria digitata</name>
    <dbReference type="NCBI Taxonomy" id="48799"/>
    <lineage>
        <taxon>Eukaryota</taxon>
        <taxon>Metazoa</taxon>
        <taxon>Ecdysozoa</taxon>
        <taxon>Nematoda</taxon>
        <taxon>Chromadorea</taxon>
        <taxon>Rhabditida</taxon>
        <taxon>Spirurina</taxon>
        <taxon>Spiruromorpha</taxon>
        <taxon>Filarioidea</taxon>
        <taxon>Setariidae</taxon>
        <taxon>Setaria</taxon>
    </lineage>
</organism>
<feature type="coiled-coil region" evidence="1">
    <location>
        <begin position="103"/>
        <end position="132"/>
    </location>
</feature>
<dbReference type="GO" id="GO:0000796">
    <property type="term" value="C:condensin complex"/>
    <property type="evidence" value="ECO:0007669"/>
    <property type="project" value="TreeGrafter"/>
</dbReference>
<dbReference type="PANTHER" id="PTHR16199:SF4">
    <property type="entry name" value="CONDENSIN-2 COMPLEX SUBUNIT G2"/>
    <property type="match status" value="1"/>
</dbReference>
<dbReference type="InterPro" id="IPR011989">
    <property type="entry name" value="ARM-like"/>
</dbReference>
<proteinExistence type="predicted"/>
<name>A0A915PHR5_9BILA</name>
<evidence type="ECO:0000313" key="3">
    <source>
        <dbReference type="WBParaSite" id="sdigi.contig17.g1559.t1"/>
    </source>
</evidence>
<dbReference type="GO" id="GO:0005634">
    <property type="term" value="C:nucleus"/>
    <property type="evidence" value="ECO:0007669"/>
    <property type="project" value="InterPro"/>
</dbReference>
<dbReference type="Pfam" id="PF12422">
    <property type="entry name" value="Condensin2nSMC"/>
    <property type="match status" value="1"/>
</dbReference>
<dbReference type="WBParaSite" id="sdigi.contig17.g1559.t1">
    <property type="protein sequence ID" value="sdigi.contig17.g1559.t1"/>
    <property type="gene ID" value="sdigi.contig17.g1559"/>
</dbReference>
<dbReference type="InterPro" id="IPR016024">
    <property type="entry name" value="ARM-type_fold"/>
</dbReference>
<protein>
    <submittedName>
        <fullName evidence="3">Uncharacterized protein</fullName>
    </submittedName>
</protein>
<dbReference type="PANTHER" id="PTHR16199">
    <property type="entry name" value="CONDENSIN-2 COMPLEX SUBUNIT G2"/>
    <property type="match status" value="1"/>
</dbReference>